<gene>
    <name evidence="1" type="ORF">NDU88_006522</name>
</gene>
<comment type="caution">
    <text evidence="1">The sequence shown here is derived from an EMBL/GenBank/DDBJ whole genome shotgun (WGS) entry which is preliminary data.</text>
</comment>
<dbReference type="Proteomes" id="UP001066276">
    <property type="component" value="Chromosome 8"/>
</dbReference>
<accession>A0AAV7NTI9</accession>
<proteinExistence type="predicted"/>
<name>A0AAV7NTI9_PLEWA</name>
<keyword evidence="2" id="KW-1185">Reference proteome</keyword>
<evidence type="ECO:0000313" key="1">
    <source>
        <dbReference type="EMBL" id="KAJ1118329.1"/>
    </source>
</evidence>
<organism evidence="1 2">
    <name type="scientific">Pleurodeles waltl</name>
    <name type="common">Iberian ribbed newt</name>
    <dbReference type="NCBI Taxonomy" id="8319"/>
    <lineage>
        <taxon>Eukaryota</taxon>
        <taxon>Metazoa</taxon>
        <taxon>Chordata</taxon>
        <taxon>Craniata</taxon>
        <taxon>Vertebrata</taxon>
        <taxon>Euteleostomi</taxon>
        <taxon>Amphibia</taxon>
        <taxon>Batrachia</taxon>
        <taxon>Caudata</taxon>
        <taxon>Salamandroidea</taxon>
        <taxon>Salamandridae</taxon>
        <taxon>Pleurodelinae</taxon>
        <taxon>Pleurodeles</taxon>
    </lineage>
</organism>
<protein>
    <submittedName>
        <fullName evidence="1">Uncharacterized protein</fullName>
    </submittedName>
</protein>
<sequence length="127" mass="14104">MPQCYEFHECTLRDLTDLRAPSESIWAVKQLLTSVSVYWCPLRAQMEEPQGPGPLPRGTLMAFDGGSLGNSPLLRPSVSDQRVSPCPINASPSMRQSSISQLRLEIPIESLPLTKAFFLAPVYIDEE</sequence>
<evidence type="ECO:0000313" key="2">
    <source>
        <dbReference type="Proteomes" id="UP001066276"/>
    </source>
</evidence>
<reference evidence="1" key="1">
    <citation type="journal article" date="2022" name="bioRxiv">
        <title>Sequencing and chromosome-scale assembly of the giantPleurodeles waltlgenome.</title>
        <authorList>
            <person name="Brown T."/>
            <person name="Elewa A."/>
            <person name="Iarovenko S."/>
            <person name="Subramanian E."/>
            <person name="Araus A.J."/>
            <person name="Petzold A."/>
            <person name="Susuki M."/>
            <person name="Suzuki K.-i.T."/>
            <person name="Hayashi T."/>
            <person name="Toyoda A."/>
            <person name="Oliveira C."/>
            <person name="Osipova E."/>
            <person name="Leigh N.D."/>
            <person name="Simon A."/>
            <person name="Yun M.H."/>
        </authorList>
    </citation>
    <scope>NUCLEOTIDE SEQUENCE</scope>
    <source>
        <strain evidence="1">20211129_DDA</strain>
        <tissue evidence="1">Liver</tissue>
    </source>
</reference>
<dbReference type="AlphaFoldDB" id="A0AAV7NTI9"/>
<dbReference type="EMBL" id="JANPWB010000012">
    <property type="protein sequence ID" value="KAJ1118329.1"/>
    <property type="molecule type" value="Genomic_DNA"/>
</dbReference>